<feature type="transmembrane region" description="Helical" evidence="1">
    <location>
        <begin position="189"/>
        <end position="208"/>
    </location>
</feature>
<feature type="transmembrane region" description="Helical" evidence="1">
    <location>
        <begin position="284"/>
        <end position="308"/>
    </location>
</feature>
<protein>
    <submittedName>
        <fullName evidence="2">Uncharacterized protein</fullName>
    </submittedName>
</protein>
<comment type="caution">
    <text evidence="2">The sequence shown here is derived from an EMBL/GenBank/DDBJ whole genome shotgun (WGS) entry which is preliminary data.</text>
</comment>
<name>A0A1Y2PBF4_9FLAO</name>
<dbReference type="EMBL" id="LAPZ01000007">
    <property type="protein sequence ID" value="OSY87804.1"/>
    <property type="molecule type" value="Genomic_DNA"/>
</dbReference>
<keyword evidence="3" id="KW-1185">Reference proteome</keyword>
<dbReference type="Proteomes" id="UP000194221">
    <property type="component" value="Unassembled WGS sequence"/>
</dbReference>
<dbReference type="SUPFAM" id="SSF50242">
    <property type="entry name" value="TIMP-like"/>
    <property type="match status" value="1"/>
</dbReference>
<feature type="transmembrane region" description="Helical" evidence="1">
    <location>
        <begin position="253"/>
        <end position="272"/>
    </location>
</feature>
<organism evidence="2 3">
    <name type="scientific">Tenacibaculum holothuriorum</name>
    <dbReference type="NCBI Taxonomy" id="1635173"/>
    <lineage>
        <taxon>Bacteria</taxon>
        <taxon>Pseudomonadati</taxon>
        <taxon>Bacteroidota</taxon>
        <taxon>Flavobacteriia</taxon>
        <taxon>Flavobacteriales</taxon>
        <taxon>Flavobacteriaceae</taxon>
        <taxon>Tenacibaculum</taxon>
    </lineage>
</organism>
<dbReference type="RefSeq" id="WP_086030868.1">
    <property type="nucleotide sequence ID" value="NZ_LAPZ01000007.1"/>
</dbReference>
<feature type="transmembrane region" description="Helical" evidence="1">
    <location>
        <begin position="220"/>
        <end position="241"/>
    </location>
</feature>
<proteinExistence type="predicted"/>
<dbReference type="OrthoDB" id="1188937at2"/>
<sequence>MKKLFFIFFLLLNTYNSYSCSCKHKKITQEIYDTYSLIFTGEIIDVEDCDNLGYQKFTFEVEQIFKGQTTKFISGYNNCGGVCNFLYKKGQKWLVYSTPNAYGLINDSYACNQSIIIYSSENELLSKNDFNNYKEALKFEFDFLKIRKTKDSKIVNFQLIKLIPLLKNIFIFCLITLFLFLCYRLKIKLLPYSIGIGIINGFFYYFLISKFLFPKLMGFKIIHITLIFAFLFILNLIYLTLLKEKLNFKQSFIYNYVSYISIVITTFYMIFLNLHQEVEYNKDFYKAFSFIIGIGIVFSLITTIVKLIGKNILLKIKKNSI</sequence>
<dbReference type="InterPro" id="IPR008993">
    <property type="entry name" value="TIMP-like_OB-fold"/>
</dbReference>
<keyword evidence="1" id="KW-0472">Membrane</keyword>
<evidence type="ECO:0000256" key="1">
    <source>
        <dbReference type="SAM" id="Phobius"/>
    </source>
</evidence>
<feature type="transmembrane region" description="Helical" evidence="1">
    <location>
        <begin position="162"/>
        <end position="182"/>
    </location>
</feature>
<evidence type="ECO:0000313" key="2">
    <source>
        <dbReference type="EMBL" id="OSY87804.1"/>
    </source>
</evidence>
<gene>
    <name evidence="2" type="ORF">WH52_10295</name>
</gene>
<dbReference type="AlphaFoldDB" id="A0A1Y2PBF4"/>
<keyword evidence="1" id="KW-0812">Transmembrane</keyword>
<dbReference type="InParanoid" id="A0A1Y2PBF4"/>
<accession>A0A1Y2PBF4</accession>
<keyword evidence="1" id="KW-1133">Transmembrane helix</keyword>
<reference evidence="2 3" key="1">
    <citation type="submission" date="2015-03" db="EMBL/GenBank/DDBJ databases">
        <title>Genome sequence of Tenacibaculum sp. S2-2, isolated from intestinal microbiota of sea cucumber, Apostichopus japonicas.</title>
        <authorList>
            <person name="Shao Z."/>
            <person name="Wang L."/>
            <person name="Li X."/>
        </authorList>
    </citation>
    <scope>NUCLEOTIDE SEQUENCE [LARGE SCALE GENOMIC DNA]</scope>
    <source>
        <strain evidence="2 3">S2-2</strain>
    </source>
</reference>
<evidence type="ECO:0000313" key="3">
    <source>
        <dbReference type="Proteomes" id="UP000194221"/>
    </source>
</evidence>